<organism evidence="1 2">
    <name type="scientific">Persea americana</name>
    <name type="common">Avocado</name>
    <dbReference type="NCBI Taxonomy" id="3435"/>
    <lineage>
        <taxon>Eukaryota</taxon>
        <taxon>Viridiplantae</taxon>
        <taxon>Streptophyta</taxon>
        <taxon>Embryophyta</taxon>
        <taxon>Tracheophyta</taxon>
        <taxon>Spermatophyta</taxon>
        <taxon>Magnoliopsida</taxon>
        <taxon>Magnoliidae</taxon>
        <taxon>Laurales</taxon>
        <taxon>Lauraceae</taxon>
        <taxon>Persea</taxon>
    </lineage>
</organism>
<reference evidence="1 2" key="1">
    <citation type="journal article" date="2022" name="Hortic Res">
        <title>A haplotype resolved chromosomal level avocado genome allows analysis of novel avocado genes.</title>
        <authorList>
            <person name="Nath O."/>
            <person name="Fletcher S.J."/>
            <person name="Hayward A."/>
            <person name="Shaw L.M."/>
            <person name="Masouleh A.K."/>
            <person name="Furtado A."/>
            <person name="Henry R.J."/>
            <person name="Mitter N."/>
        </authorList>
    </citation>
    <scope>NUCLEOTIDE SEQUENCE [LARGE SCALE GENOMIC DNA]</scope>
    <source>
        <strain evidence="2">cv. Hass</strain>
    </source>
</reference>
<sequence length="89" mass="10075">MEEELKGREFFGGDSLRFVDLVVGLDSSLGGCQCLGKWEFNLLDAEAFPSLHAWGDRFPNVPFIQENLPSSDRLHAIFTNTRKGCWLNK</sequence>
<name>A0ACC2MKU9_PERAE</name>
<comment type="caution">
    <text evidence="1">The sequence shown here is derived from an EMBL/GenBank/DDBJ whole genome shotgun (WGS) entry which is preliminary data.</text>
</comment>
<accession>A0ACC2MKU9</accession>
<proteinExistence type="predicted"/>
<evidence type="ECO:0000313" key="2">
    <source>
        <dbReference type="Proteomes" id="UP001234297"/>
    </source>
</evidence>
<keyword evidence="2" id="KW-1185">Reference proteome</keyword>
<gene>
    <name evidence="1" type="ORF">MRB53_008109</name>
</gene>
<dbReference type="EMBL" id="CM056810">
    <property type="protein sequence ID" value="KAJ8646361.1"/>
    <property type="molecule type" value="Genomic_DNA"/>
</dbReference>
<evidence type="ECO:0000313" key="1">
    <source>
        <dbReference type="EMBL" id="KAJ8646361.1"/>
    </source>
</evidence>
<protein>
    <submittedName>
        <fullName evidence="1">Uncharacterized protein</fullName>
    </submittedName>
</protein>
<dbReference type="Proteomes" id="UP001234297">
    <property type="component" value="Chromosome 2"/>
</dbReference>